<reference evidence="1 2" key="1">
    <citation type="journal article" date="2014" name="Nature">
        <title>An environmental bacterial taxon with a large and distinct metabolic repertoire.</title>
        <authorList>
            <person name="Wilson M.C."/>
            <person name="Mori T."/>
            <person name="Ruckert C."/>
            <person name="Uria A.R."/>
            <person name="Helf M.J."/>
            <person name="Takada K."/>
            <person name="Gernert C."/>
            <person name="Steffens U.A."/>
            <person name="Heycke N."/>
            <person name="Schmitt S."/>
            <person name="Rinke C."/>
            <person name="Helfrich E.J."/>
            <person name="Brachmann A.O."/>
            <person name="Gurgui C."/>
            <person name="Wakimoto T."/>
            <person name="Kracht M."/>
            <person name="Crusemann M."/>
            <person name="Hentschel U."/>
            <person name="Abe I."/>
            <person name="Matsunaga S."/>
            <person name="Kalinowski J."/>
            <person name="Takeyama H."/>
            <person name="Piel J."/>
        </authorList>
    </citation>
    <scope>NUCLEOTIDE SEQUENCE [LARGE SCALE GENOMIC DNA]</scope>
    <source>
        <strain evidence="2">TSY1</strain>
    </source>
</reference>
<dbReference type="InterPro" id="IPR007367">
    <property type="entry name" value="DUF433"/>
</dbReference>
<dbReference type="HOGENOM" id="CLU_3388627_0_0_7"/>
<evidence type="ECO:0000313" key="2">
    <source>
        <dbReference type="Proteomes" id="UP000019141"/>
    </source>
</evidence>
<dbReference type="Proteomes" id="UP000019141">
    <property type="component" value="Unassembled WGS sequence"/>
</dbReference>
<name>W4L8A6_ENTF1</name>
<sequence length="32" mass="3394">MDAIFAKHVDATPGVCGGKPRIAGTRIRVQDI</sequence>
<keyword evidence="2" id="KW-1185">Reference proteome</keyword>
<gene>
    <name evidence="1" type="ORF">ETSY1_35615</name>
</gene>
<evidence type="ECO:0008006" key="3">
    <source>
        <dbReference type="Google" id="ProtNLM"/>
    </source>
</evidence>
<comment type="caution">
    <text evidence="1">The sequence shown here is derived from an EMBL/GenBank/DDBJ whole genome shotgun (WGS) entry which is preliminary data.</text>
</comment>
<dbReference type="InterPro" id="IPR009057">
    <property type="entry name" value="Homeodomain-like_sf"/>
</dbReference>
<proteinExistence type="predicted"/>
<protein>
    <recommendedName>
        <fullName evidence="3">DUF433 domain-containing protein</fullName>
    </recommendedName>
</protein>
<evidence type="ECO:0000313" key="1">
    <source>
        <dbReference type="EMBL" id="ETW94262.1"/>
    </source>
</evidence>
<accession>W4L8A6</accession>
<dbReference type="Pfam" id="PF04255">
    <property type="entry name" value="DUF433"/>
    <property type="match status" value="1"/>
</dbReference>
<dbReference type="EMBL" id="AZHW01001091">
    <property type="protein sequence ID" value="ETW94262.1"/>
    <property type="molecule type" value="Genomic_DNA"/>
</dbReference>
<dbReference type="Gene3D" id="1.10.10.10">
    <property type="entry name" value="Winged helix-like DNA-binding domain superfamily/Winged helix DNA-binding domain"/>
    <property type="match status" value="1"/>
</dbReference>
<dbReference type="InterPro" id="IPR036388">
    <property type="entry name" value="WH-like_DNA-bd_sf"/>
</dbReference>
<organism evidence="1 2">
    <name type="scientific">Entotheonella factor</name>
    <dbReference type="NCBI Taxonomy" id="1429438"/>
    <lineage>
        <taxon>Bacteria</taxon>
        <taxon>Pseudomonadati</taxon>
        <taxon>Nitrospinota/Tectimicrobiota group</taxon>
        <taxon>Candidatus Tectimicrobiota</taxon>
        <taxon>Candidatus Entotheonellia</taxon>
        <taxon>Candidatus Entotheonellales</taxon>
        <taxon>Candidatus Entotheonellaceae</taxon>
        <taxon>Candidatus Entotheonella</taxon>
    </lineage>
</organism>
<dbReference type="AlphaFoldDB" id="W4L8A6"/>
<dbReference type="SUPFAM" id="SSF46689">
    <property type="entry name" value="Homeodomain-like"/>
    <property type="match status" value="1"/>
</dbReference>